<dbReference type="Proteomes" id="UP001302321">
    <property type="component" value="Unassembled WGS sequence"/>
</dbReference>
<keyword evidence="2" id="KW-1185">Reference proteome</keyword>
<reference evidence="1" key="2">
    <citation type="submission" date="2023-05" db="EMBL/GenBank/DDBJ databases">
        <authorList>
            <consortium name="Lawrence Berkeley National Laboratory"/>
            <person name="Steindorff A."/>
            <person name="Hensen N."/>
            <person name="Bonometti L."/>
            <person name="Westerberg I."/>
            <person name="Brannstrom I.O."/>
            <person name="Guillou S."/>
            <person name="Cros-Aarteil S."/>
            <person name="Calhoun S."/>
            <person name="Haridas S."/>
            <person name="Kuo A."/>
            <person name="Mondo S."/>
            <person name="Pangilinan J."/>
            <person name="Riley R."/>
            <person name="Labutti K."/>
            <person name="Andreopoulos B."/>
            <person name="Lipzen A."/>
            <person name="Chen C."/>
            <person name="Yanf M."/>
            <person name="Daum C."/>
            <person name="Ng V."/>
            <person name="Clum A."/>
            <person name="Ohm R."/>
            <person name="Martin F."/>
            <person name="Silar P."/>
            <person name="Natvig D."/>
            <person name="Lalanne C."/>
            <person name="Gautier V."/>
            <person name="Ament-Velasquez S.L."/>
            <person name="Kruys A."/>
            <person name="Hutchinson M.I."/>
            <person name="Powell A.J."/>
            <person name="Barry K."/>
            <person name="Miller A.N."/>
            <person name="Grigoriev I.V."/>
            <person name="Debuchy R."/>
            <person name="Gladieux P."/>
            <person name="Thoren M.H."/>
            <person name="Johannesson H."/>
        </authorList>
    </citation>
    <scope>NUCLEOTIDE SEQUENCE</scope>
    <source>
        <strain evidence="1">CBS 892.96</strain>
    </source>
</reference>
<feature type="non-terminal residue" evidence="1">
    <location>
        <position position="1"/>
    </location>
</feature>
<proteinExistence type="predicted"/>
<comment type="caution">
    <text evidence="1">The sequence shown here is derived from an EMBL/GenBank/DDBJ whole genome shotgun (WGS) entry which is preliminary data.</text>
</comment>
<reference evidence="1" key="1">
    <citation type="journal article" date="2023" name="Mol. Phylogenet. Evol.">
        <title>Genome-scale phylogeny and comparative genomics of the fungal order Sordariales.</title>
        <authorList>
            <person name="Hensen N."/>
            <person name="Bonometti L."/>
            <person name="Westerberg I."/>
            <person name="Brannstrom I.O."/>
            <person name="Guillou S."/>
            <person name="Cros-Aarteil S."/>
            <person name="Calhoun S."/>
            <person name="Haridas S."/>
            <person name="Kuo A."/>
            <person name="Mondo S."/>
            <person name="Pangilinan J."/>
            <person name="Riley R."/>
            <person name="LaButti K."/>
            <person name="Andreopoulos B."/>
            <person name="Lipzen A."/>
            <person name="Chen C."/>
            <person name="Yan M."/>
            <person name="Daum C."/>
            <person name="Ng V."/>
            <person name="Clum A."/>
            <person name="Steindorff A."/>
            <person name="Ohm R.A."/>
            <person name="Martin F."/>
            <person name="Silar P."/>
            <person name="Natvig D.O."/>
            <person name="Lalanne C."/>
            <person name="Gautier V."/>
            <person name="Ament-Velasquez S.L."/>
            <person name="Kruys A."/>
            <person name="Hutchinson M.I."/>
            <person name="Powell A.J."/>
            <person name="Barry K."/>
            <person name="Miller A.N."/>
            <person name="Grigoriev I.V."/>
            <person name="Debuchy R."/>
            <person name="Gladieux P."/>
            <person name="Hiltunen Thoren M."/>
            <person name="Johannesson H."/>
        </authorList>
    </citation>
    <scope>NUCLEOTIDE SEQUENCE</scope>
    <source>
        <strain evidence="1">CBS 892.96</strain>
    </source>
</reference>
<protein>
    <submittedName>
        <fullName evidence="1">Uncharacterized protein</fullName>
    </submittedName>
</protein>
<sequence length="79" mass="8996">RSDMERLRKHTENLKTTVNDAQKLLQGPYGARLEMSQKLREALNNTRSQFGDVATKLEEKLHKGRTTKAVPHVGLRAVK</sequence>
<gene>
    <name evidence="1" type="ORF">QBC36DRAFT_142960</name>
</gene>
<evidence type="ECO:0000313" key="1">
    <source>
        <dbReference type="EMBL" id="KAK4172308.1"/>
    </source>
</evidence>
<organism evidence="1 2">
    <name type="scientific">Triangularia setosa</name>
    <dbReference type="NCBI Taxonomy" id="2587417"/>
    <lineage>
        <taxon>Eukaryota</taxon>
        <taxon>Fungi</taxon>
        <taxon>Dikarya</taxon>
        <taxon>Ascomycota</taxon>
        <taxon>Pezizomycotina</taxon>
        <taxon>Sordariomycetes</taxon>
        <taxon>Sordariomycetidae</taxon>
        <taxon>Sordariales</taxon>
        <taxon>Podosporaceae</taxon>
        <taxon>Triangularia</taxon>
    </lineage>
</organism>
<accession>A0AAN6VYW6</accession>
<dbReference type="AlphaFoldDB" id="A0AAN6VYW6"/>
<dbReference type="EMBL" id="MU866439">
    <property type="protein sequence ID" value="KAK4172308.1"/>
    <property type="molecule type" value="Genomic_DNA"/>
</dbReference>
<evidence type="ECO:0000313" key="2">
    <source>
        <dbReference type="Proteomes" id="UP001302321"/>
    </source>
</evidence>
<feature type="non-terminal residue" evidence="1">
    <location>
        <position position="79"/>
    </location>
</feature>
<name>A0AAN6VYW6_9PEZI</name>